<organism evidence="1 2">
    <name type="scientific">Flavisolibacter tropicus</name>
    <dbReference type="NCBI Taxonomy" id="1492898"/>
    <lineage>
        <taxon>Bacteria</taxon>
        <taxon>Pseudomonadati</taxon>
        <taxon>Bacteroidota</taxon>
        <taxon>Chitinophagia</taxon>
        <taxon>Chitinophagales</taxon>
        <taxon>Chitinophagaceae</taxon>
        <taxon>Flavisolibacter</taxon>
    </lineage>
</organism>
<reference evidence="1 2" key="2">
    <citation type="journal article" date="2016" name="Int. J. Syst. Evol. Microbiol.">
        <title>Flavisolibacter tropicus sp. nov., isolated from tropical soil.</title>
        <authorList>
            <person name="Lee J.J."/>
            <person name="Kang M.S."/>
            <person name="Kim G.S."/>
            <person name="Lee C.S."/>
            <person name="Lim S."/>
            <person name="Lee J."/>
            <person name="Roh S.H."/>
            <person name="Kang H."/>
            <person name="Ha J.M."/>
            <person name="Bae S."/>
            <person name="Jung H.Y."/>
            <person name="Kim M.K."/>
        </authorList>
    </citation>
    <scope>NUCLEOTIDE SEQUENCE [LARGE SCALE GENOMIC DNA]</scope>
    <source>
        <strain evidence="1 2">LCS9</strain>
    </source>
</reference>
<evidence type="ECO:0000313" key="2">
    <source>
        <dbReference type="Proteomes" id="UP000077177"/>
    </source>
</evidence>
<gene>
    <name evidence="1" type="ORF">SY85_23675</name>
</gene>
<dbReference type="Proteomes" id="UP000077177">
    <property type="component" value="Chromosome"/>
</dbReference>
<reference evidence="2" key="1">
    <citation type="submission" date="2015-01" db="EMBL/GenBank/DDBJ databases">
        <title>Flavisolibacter sp./LCS9/ whole genome sequencing.</title>
        <authorList>
            <person name="Kim M.K."/>
            <person name="Srinivasan S."/>
            <person name="Lee J.-J."/>
        </authorList>
    </citation>
    <scope>NUCLEOTIDE SEQUENCE [LARGE SCALE GENOMIC DNA]</scope>
    <source>
        <strain evidence="2">LCS9</strain>
    </source>
</reference>
<dbReference type="RefSeq" id="WP_148661276.1">
    <property type="nucleotide sequence ID" value="NZ_CP011390.1"/>
</dbReference>
<sequence length="113" mass="13467">MESPHLMNTLSNVIHKLQKKGLGNDFKWNHKGFTLDGKKYYQPHELSIIKIYRFEEFTNPDDLCVLYLIETNDHMYGYILDTYGVYMNHTGDFNNALRLIPERQHDDQLLFEL</sequence>
<evidence type="ECO:0000313" key="1">
    <source>
        <dbReference type="EMBL" id="ANE53026.1"/>
    </source>
</evidence>
<dbReference type="OrthoDB" id="8418771at2"/>
<dbReference type="EMBL" id="CP011390">
    <property type="protein sequence ID" value="ANE53026.1"/>
    <property type="molecule type" value="Genomic_DNA"/>
</dbReference>
<evidence type="ECO:0008006" key="3">
    <source>
        <dbReference type="Google" id="ProtNLM"/>
    </source>
</evidence>
<dbReference type="AlphaFoldDB" id="A0A172U195"/>
<protein>
    <recommendedName>
        <fullName evidence="3">Phosphoribosylpyrophosphate synthetase</fullName>
    </recommendedName>
</protein>
<accession>A0A172U195</accession>
<keyword evidence="2" id="KW-1185">Reference proteome</keyword>
<name>A0A172U195_9BACT</name>
<dbReference type="STRING" id="1492898.SY85_23675"/>
<proteinExistence type="predicted"/>
<dbReference type="KEGG" id="fla:SY85_23675"/>